<dbReference type="SUPFAM" id="SSF47090">
    <property type="entry name" value="PGBD-like"/>
    <property type="match status" value="1"/>
</dbReference>
<accession>A0A919GFD1</accession>
<dbReference type="Proteomes" id="UP000603708">
    <property type="component" value="Unassembled WGS sequence"/>
</dbReference>
<dbReference type="InterPro" id="IPR015020">
    <property type="entry name" value="Rv2525c-like_Glyco_Hydro-like"/>
</dbReference>
<dbReference type="InterPro" id="IPR017853">
    <property type="entry name" value="GH"/>
</dbReference>
<dbReference type="EMBL" id="BNCD01000014">
    <property type="protein sequence ID" value="GHH83633.1"/>
    <property type="molecule type" value="Genomic_DNA"/>
</dbReference>
<dbReference type="SUPFAM" id="SSF51445">
    <property type="entry name" value="(Trans)glycosidases"/>
    <property type="match status" value="1"/>
</dbReference>
<gene>
    <name evidence="2" type="ORF">GCM10018793_46210</name>
</gene>
<evidence type="ECO:0000313" key="2">
    <source>
        <dbReference type="EMBL" id="GHH83633.1"/>
    </source>
</evidence>
<evidence type="ECO:0000313" key="3">
    <source>
        <dbReference type="Proteomes" id="UP000603708"/>
    </source>
</evidence>
<organism evidence="2 3">
    <name type="scientific">Streptomyces sulfonofaciens</name>
    <dbReference type="NCBI Taxonomy" id="68272"/>
    <lineage>
        <taxon>Bacteria</taxon>
        <taxon>Bacillati</taxon>
        <taxon>Actinomycetota</taxon>
        <taxon>Actinomycetes</taxon>
        <taxon>Kitasatosporales</taxon>
        <taxon>Streptomycetaceae</taxon>
        <taxon>Streptomyces</taxon>
    </lineage>
</organism>
<sequence length="815" mass="89512">MADAKVLEAQQWVNATYGNVNGYVRCPEDGRTGWSTMYSLVMGLQHELGIDPVVASFGPTTLAKFAALGEIGFEWDANRNIVAILEHGLFCKGYWAVEPDSYGWFTGVTREAVKSLRSNMGIPEGEGTINAQIAKCILNMDAYVVVAGGTDKIRSIQQWLNGRYWQRPAYSIGPCDGIYSRDVQKSLMIALQYELGLEPTGNFGTGTQAGLKAHPVREGNSGIFVQLFTAACVFNEPVIVHRADGNDEEVRTTFKDTYDDKTTEYVTIFQQFSQLPASGAGDYPTWAQLLVSMGDPDREATGSDTRYEITASRAKWLHDNGYRIVGRYLYDPPGSTLDKEIKPGELQTIFGAGLKVFPIYQDNARELADFTYSNGYQHALNAHKLASDYGFNRGTTIYFACDYDATQEEIDGSPQGIVAYFNGVVAGLASQGKKYFHGVYGSRNVCINVTRRTLARYSFVSGMSYGFSGNLGFPLPDNWAMNQIKEFRVTNGSDAFDLDRDVWRSDRFGDPGSGSVNDTAGPADALIAYVQKLYGMAVAYGGGKNPSQLVMEYIRHDKYQGLQWWWLAGSFDSGFVDYCNSRGMSPMGSFKDPISGYDLDLPHLMATANGFLVSSDPSDKKSATGGDIAGWGGDIMTFYADWRNSEDQYASGHAFCDAKLAKPAIVSSFGFTDMVEDADGYLMAKAVAGGRTIVDWVTSQYDGGGGLHRFRDNFDRRWQTAENCKQSCWNILTAADDITVDLARKKLIAASGAMLPSLMINLPGGSDKLDSFCLGFSDRMLALLGLENSLAATYRNNLNTYLKAARQRAAARANR</sequence>
<feature type="domain" description="Rv2525c-like glycoside hydrolase-like" evidence="1">
    <location>
        <begin position="317"/>
        <end position="503"/>
    </location>
</feature>
<dbReference type="Gene3D" id="3.20.20.80">
    <property type="entry name" value="Glycosidases"/>
    <property type="match status" value="1"/>
</dbReference>
<dbReference type="AlphaFoldDB" id="A0A919GFD1"/>
<dbReference type="RefSeq" id="WP_189935065.1">
    <property type="nucleotide sequence ID" value="NZ_BNCD01000014.1"/>
</dbReference>
<name>A0A919GFD1_9ACTN</name>
<dbReference type="Pfam" id="PF08924">
    <property type="entry name" value="Rv2525c_GlyHyd-like"/>
    <property type="match status" value="1"/>
</dbReference>
<dbReference type="CDD" id="cd06418">
    <property type="entry name" value="GH25_BacA-like"/>
    <property type="match status" value="1"/>
</dbReference>
<reference evidence="2" key="1">
    <citation type="journal article" date="2014" name="Int. J. Syst. Evol. Microbiol.">
        <title>Complete genome sequence of Corynebacterium casei LMG S-19264T (=DSM 44701T), isolated from a smear-ripened cheese.</title>
        <authorList>
            <consortium name="US DOE Joint Genome Institute (JGI-PGF)"/>
            <person name="Walter F."/>
            <person name="Albersmeier A."/>
            <person name="Kalinowski J."/>
            <person name="Ruckert C."/>
        </authorList>
    </citation>
    <scope>NUCLEOTIDE SEQUENCE</scope>
    <source>
        <strain evidence="2">JCM 5069</strain>
    </source>
</reference>
<keyword evidence="3" id="KW-1185">Reference proteome</keyword>
<protein>
    <recommendedName>
        <fullName evidence="1">Rv2525c-like glycoside hydrolase-like domain-containing protein</fullName>
    </recommendedName>
</protein>
<reference evidence="2" key="2">
    <citation type="submission" date="2020-09" db="EMBL/GenBank/DDBJ databases">
        <authorList>
            <person name="Sun Q."/>
            <person name="Ohkuma M."/>
        </authorList>
    </citation>
    <scope>NUCLEOTIDE SEQUENCE</scope>
    <source>
        <strain evidence="2">JCM 5069</strain>
    </source>
</reference>
<comment type="caution">
    <text evidence="2">The sequence shown here is derived from an EMBL/GenBank/DDBJ whole genome shotgun (WGS) entry which is preliminary data.</text>
</comment>
<dbReference type="InterPro" id="IPR036365">
    <property type="entry name" value="PGBD-like_sf"/>
</dbReference>
<proteinExistence type="predicted"/>
<evidence type="ECO:0000259" key="1">
    <source>
        <dbReference type="Pfam" id="PF08924"/>
    </source>
</evidence>